<feature type="transmembrane region" description="Helical" evidence="8">
    <location>
        <begin position="185"/>
        <end position="203"/>
    </location>
</feature>
<accession>A0A6A5SUI7</accession>
<comment type="subcellular location">
    <subcellularLocation>
        <location evidence="1">Membrane</location>
        <topology evidence="1">Multi-pass membrane protein</topology>
    </subcellularLocation>
</comment>
<feature type="transmembrane region" description="Helical" evidence="8">
    <location>
        <begin position="223"/>
        <end position="242"/>
    </location>
</feature>
<evidence type="ECO:0000256" key="2">
    <source>
        <dbReference type="ARBA" id="ARBA00009045"/>
    </source>
</evidence>
<feature type="compositionally biased region" description="Polar residues" evidence="7">
    <location>
        <begin position="37"/>
        <end position="58"/>
    </location>
</feature>
<feature type="region of interest" description="Disordered" evidence="7">
    <location>
        <begin position="37"/>
        <end position="101"/>
    </location>
</feature>
<organism evidence="10 11">
    <name type="scientific">Clathrospora elynae</name>
    <dbReference type="NCBI Taxonomy" id="706981"/>
    <lineage>
        <taxon>Eukaryota</taxon>
        <taxon>Fungi</taxon>
        <taxon>Dikarya</taxon>
        <taxon>Ascomycota</taxon>
        <taxon>Pezizomycotina</taxon>
        <taxon>Dothideomycetes</taxon>
        <taxon>Pleosporomycetidae</taxon>
        <taxon>Pleosporales</taxon>
        <taxon>Diademaceae</taxon>
        <taxon>Clathrospora</taxon>
    </lineage>
</organism>
<evidence type="ECO:0000256" key="3">
    <source>
        <dbReference type="ARBA" id="ARBA00022692"/>
    </source>
</evidence>
<gene>
    <name evidence="10" type="ORF">EJ02DRAFT_371575</name>
</gene>
<dbReference type="Pfam" id="PF01694">
    <property type="entry name" value="Rhomboid"/>
    <property type="match status" value="1"/>
</dbReference>
<feature type="transmembrane region" description="Helical" evidence="8">
    <location>
        <begin position="293"/>
        <end position="316"/>
    </location>
</feature>
<evidence type="ECO:0000256" key="4">
    <source>
        <dbReference type="ARBA" id="ARBA00022801"/>
    </source>
</evidence>
<evidence type="ECO:0000256" key="6">
    <source>
        <dbReference type="ARBA" id="ARBA00023136"/>
    </source>
</evidence>
<dbReference type="InterPro" id="IPR035952">
    <property type="entry name" value="Rhomboid-like_sf"/>
</dbReference>
<keyword evidence="3 8" id="KW-0812">Transmembrane</keyword>
<protein>
    <recommendedName>
        <fullName evidence="9">Peptidase S54 rhomboid domain-containing protein</fullName>
    </recommendedName>
</protein>
<dbReference type="PANTHER" id="PTHR43731">
    <property type="entry name" value="RHOMBOID PROTEASE"/>
    <property type="match status" value="1"/>
</dbReference>
<feature type="transmembrane region" description="Helical" evidence="8">
    <location>
        <begin position="352"/>
        <end position="373"/>
    </location>
</feature>
<dbReference type="GO" id="GO:0006465">
    <property type="term" value="P:signal peptide processing"/>
    <property type="evidence" value="ECO:0007669"/>
    <property type="project" value="TreeGrafter"/>
</dbReference>
<evidence type="ECO:0000256" key="8">
    <source>
        <dbReference type="SAM" id="Phobius"/>
    </source>
</evidence>
<feature type="transmembrane region" description="Helical" evidence="8">
    <location>
        <begin position="118"/>
        <end position="139"/>
    </location>
</feature>
<evidence type="ECO:0000256" key="7">
    <source>
        <dbReference type="SAM" id="MobiDB-lite"/>
    </source>
</evidence>
<evidence type="ECO:0000256" key="1">
    <source>
        <dbReference type="ARBA" id="ARBA00004141"/>
    </source>
</evidence>
<dbReference type="OrthoDB" id="10260614at2759"/>
<evidence type="ECO:0000256" key="5">
    <source>
        <dbReference type="ARBA" id="ARBA00022989"/>
    </source>
</evidence>
<dbReference type="Proteomes" id="UP000800038">
    <property type="component" value="Unassembled WGS sequence"/>
</dbReference>
<dbReference type="InterPro" id="IPR022764">
    <property type="entry name" value="Peptidase_S54_rhomboid_dom"/>
</dbReference>
<dbReference type="InterPro" id="IPR050925">
    <property type="entry name" value="Rhomboid_protease_S54"/>
</dbReference>
<evidence type="ECO:0000313" key="11">
    <source>
        <dbReference type="Proteomes" id="UP000800038"/>
    </source>
</evidence>
<keyword evidence="6 8" id="KW-0472">Membrane</keyword>
<keyword evidence="11" id="KW-1185">Reference proteome</keyword>
<proteinExistence type="inferred from homology"/>
<feature type="compositionally biased region" description="Basic and acidic residues" evidence="7">
    <location>
        <begin position="63"/>
        <end position="81"/>
    </location>
</feature>
<feature type="transmembrane region" description="Helical" evidence="8">
    <location>
        <begin position="322"/>
        <end position="345"/>
    </location>
</feature>
<sequence length="393" mass="43984">MSMFSVGGAHLRCFSSRTFGIAALRPTLHQLRGQFQARGQHNNSQNRSPISPRQQLSRHTQRPQREIVEEDLRSPLSDEKSSPGPYPIPKPRQGLRQGVDNSNVDELLKKIPKVKVRYLRPAIWAVVVSSSIYVGLAYLEAKEELKPKTKLNPSGGWLQAPQRGPPTPTETAINFWNSLNSISKLSYGIIAANSAVHLSSLVVPRFWDTLWHLPARNVNYTQFSSMFVHSGVFHFGVNMYFLNNFMTPVGYSRLFEGSPYHTLSFFLSAGVLSGFAQHWSTLIPIQKRAIPEIFIRCGGASGALFGVLGVFCMQYPHAGLGILFIPIHFDAQSVLPAIMLFDFIGMVRGYSFVNFGHAAHFSGALLGVAYSYFDGKTNIWKPLVGFWKRRLQQ</sequence>
<feature type="transmembrane region" description="Helical" evidence="8">
    <location>
        <begin position="262"/>
        <end position="281"/>
    </location>
</feature>
<dbReference type="Gene3D" id="1.20.1540.10">
    <property type="entry name" value="Rhomboid-like"/>
    <property type="match status" value="1"/>
</dbReference>
<evidence type="ECO:0000313" key="10">
    <source>
        <dbReference type="EMBL" id="KAF1944315.1"/>
    </source>
</evidence>
<comment type="similarity">
    <text evidence="2">Belongs to the peptidase S54 family.</text>
</comment>
<dbReference type="GO" id="GO:0016020">
    <property type="term" value="C:membrane"/>
    <property type="evidence" value="ECO:0007669"/>
    <property type="project" value="UniProtKB-SubCell"/>
</dbReference>
<name>A0A6A5SUI7_9PLEO</name>
<keyword evidence="4" id="KW-0378">Hydrolase</keyword>
<dbReference type="EMBL" id="ML976017">
    <property type="protein sequence ID" value="KAF1944315.1"/>
    <property type="molecule type" value="Genomic_DNA"/>
</dbReference>
<feature type="domain" description="Peptidase S54 rhomboid" evidence="9">
    <location>
        <begin position="220"/>
        <end position="374"/>
    </location>
</feature>
<dbReference type="SUPFAM" id="SSF144091">
    <property type="entry name" value="Rhomboid-like"/>
    <property type="match status" value="1"/>
</dbReference>
<keyword evidence="5 8" id="KW-1133">Transmembrane helix</keyword>
<dbReference type="AlphaFoldDB" id="A0A6A5SUI7"/>
<dbReference type="GO" id="GO:0004252">
    <property type="term" value="F:serine-type endopeptidase activity"/>
    <property type="evidence" value="ECO:0007669"/>
    <property type="project" value="InterPro"/>
</dbReference>
<dbReference type="PANTHER" id="PTHR43731:SF14">
    <property type="entry name" value="PRESENILIN-ASSOCIATED RHOMBOID-LIKE PROTEIN, MITOCHONDRIAL"/>
    <property type="match status" value="1"/>
</dbReference>
<reference evidence="10" key="1">
    <citation type="journal article" date="2020" name="Stud. Mycol.">
        <title>101 Dothideomycetes genomes: a test case for predicting lifestyles and emergence of pathogens.</title>
        <authorList>
            <person name="Haridas S."/>
            <person name="Albert R."/>
            <person name="Binder M."/>
            <person name="Bloem J."/>
            <person name="Labutti K."/>
            <person name="Salamov A."/>
            <person name="Andreopoulos B."/>
            <person name="Baker S."/>
            <person name="Barry K."/>
            <person name="Bills G."/>
            <person name="Bluhm B."/>
            <person name="Cannon C."/>
            <person name="Castanera R."/>
            <person name="Culley D."/>
            <person name="Daum C."/>
            <person name="Ezra D."/>
            <person name="Gonzalez J."/>
            <person name="Henrissat B."/>
            <person name="Kuo A."/>
            <person name="Liang C."/>
            <person name="Lipzen A."/>
            <person name="Lutzoni F."/>
            <person name="Magnuson J."/>
            <person name="Mondo S."/>
            <person name="Nolan M."/>
            <person name="Ohm R."/>
            <person name="Pangilinan J."/>
            <person name="Park H.-J."/>
            <person name="Ramirez L."/>
            <person name="Alfaro M."/>
            <person name="Sun H."/>
            <person name="Tritt A."/>
            <person name="Yoshinaga Y."/>
            <person name="Zwiers L.-H."/>
            <person name="Turgeon B."/>
            <person name="Goodwin S."/>
            <person name="Spatafora J."/>
            <person name="Crous P."/>
            <person name="Grigoriev I."/>
        </authorList>
    </citation>
    <scope>NUCLEOTIDE SEQUENCE</scope>
    <source>
        <strain evidence="10">CBS 161.51</strain>
    </source>
</reference>
<evidence type="ECO:0000259" key="9">
    <source>
        <dbReference type="Pfam" id="PF01694"/>
    </source>
</evidence>